<dbReference type="GO" id="GO:0016887">
    <property type="term" value="F:ATP hydrolysis activity"/>
    <property type="evidence" value="ECO:0007669"/>
    <property type="project" value="InterPro"/>
</dbReference>
<dbReference type="CDD" id="cd19481">
    <property type="entry name" value="RecA-like_protease"/>
    <property type="match status" value="1"/>
</dbReference>
<dbReference type="InterPro" id="IPR003593">
    <property type="entry name" value="AAA+_ATPase"/>
</dbReference>
<dbReference type="InterPro" id="IPR050221">
    <property type="entry name" value="26S_Proteasome_ATPase"/>
</dbReference>
<dbReference type="Pfam" id="PF00004">
    <property type="entry name" value="AAA"/>
    <property type="match status" value="2"/>
</dbReference>
<proteinExistence type="inferred from homology"/>
<dbReference type="SMART" id="SM00382">
    <property type="entry name" value="AAA"/>
    <property type="match status" value="2"/>
</dbReference>
<dbReference type="InterPro" id="IPR027417">
    <property type="entry name" value="P-loop_NTPase"/>
</dbReference>
<dbReference type="PANTHER" id="PTHR23073">
    <property type="entry name" value="26S PROTEASOME REGULATORY SUBUNIT"/>
    <property type="match status" value="1"/>
</dbReference>
<dbReference type="PROSITE" id="PS00674">
    <property type="entry name" value="AAA"/>
    <property type="match status" value="1"/>
</dbReference>
<evidence type="ECO:0000256" key="1">
    <source>
        <dbReference type="ARBA" id="ARBA00006914"/>
    </source>
</evidence>
<feature type="domain" description="AAA+ ATPase" evidence="5">
    <location>
        <begin position="489"/>
        <end position="620"/>
    </location>
</feature>
<evidence type="ECO:0000256" key="2">
    <source>
        <dbReference type="ARBA" id="ARBA00022741"/>
    </source>
</evidence>
<evidence type="ECO:0000313" key="7">
    <source>
        <dbReference type="Proteomes" id="UP000500755"/>
    </source>
</evidence>
<evidence type="ECO:0000259" key="5">
    <source>
        <dbReference type="SMART" id="SM00382"/>
    </source>
</evidence>
<dbReference type="Proteomes" id="UP000500755">
    <property type="component" value="Chromosome"/>
</dbReference>
<evidence type="ECO:0000256" key="4">
    <source>
        <dbReference type="RuleBase" id="RU003651"/>
    </source>
</evidence>
<dbReference type="InterPro" id="IPR003959">
    <property type="entry name" value="ATPase_AAA_core"/>
</dbReference>
<protein>
    <submittedName>
        <fullName evidence="6">ATP-binding protein</fullName>
    </submittedName>
</protein>
<dbReference type="Gene3D" id="3.40.50.300">
    <property type="entry name" value="P-loop containing nucleotide triphosphate hydrolases"/>
    <property type="match status" value="2"/>
</dbReference>
<feature type="domain" description="AAA+ ATPase" evidence="5">
    <location>
        <begin position="248"/>
        <end position="381"/>
    </location>
</feature>
<reference evidence="6 7" key="1">
    <citation type="submission" date="2020-05" db="EMBL/GenBank/DDBJ databases">
        <title>Complete genome sequence of Alicycliphilus denitrificans DP3.</title>
        <authorList>
            <person name="Chen X."/>
        </authorList>
    </citation>
    <scope>NUCLEOTIDE SEQUENCE [LARGE SCALE GENOMIC DNA]</scope>
    <source>
        <strain evidence="6 7">DP3</strain>
    </source>
</reference>
<keyword evidence="2 4" id="KW-0547">Nucleotide-binding</keyword>
<accession>A0A858ZTY7</accession>
<sequence length="696" mass="76913">MAKRRAAISYNSGSIEPMIRLWLLRVLVPLGGYRQFVHPHGFNNDTLAEVLGLGHWIDSETREFDQKAVQSELRQLHQKAERQWYGERQSTFLSQNIDQLSNLVGLSTIDCKVLEFTVSIHNERLLDDASEWLGDLSSVKIIHALSIILDLPEADIRASLSATGILARSGLVMMDRRGRGALRYKLDLLSEGFADLMAASKADPISLLRGTVSAAGPAQLSLADYSHIQSSLEILRPYLRNAMATGRRGVNIFLHGAPGTGKSQLARALAKEMGYELFEVASEDADGDPINGEHRLRAFRAAQSFFSQQQALIAFDEVEDVFNDGNSFFGSKSTAQLRKAWINRMLEENPVPTLWMSNSMRGLDPAFIRRFDMVFELPIPPKTQRERILQSSCGELLDANRISRIAEAEALAPAVVAKASSVVRLIRDDLGPQKTAAALERLISSTMEAQGHGPLLSHNPNRLPEVYDPGFIHADVDLAAVAAGLVAARSGRLCLYGPPGTGKTAYGRWLAQQLGVPLLVKRASDLKSKWLGESEKNIAKAFHEAQNEGAVLLIDEVDSFLQDRRGAQHNWEVSEVNEMLTQMESFSGVFVASTNLMEGLDQAALRRFDLKVKFDFLRPDQAWELLSRHCEGLGLQRPLPEEQARVSRLLSLTPGDFAAVVRQHRFRPITSAATLIAALEAECAVKHGTNRAIGFL</sequence>
<dbReference type="AlphaFoldDB" id="A0A858ZTY7"/>
<dbReference type="SUPFAM" id="SSF52540">
    <property type="entry name" value="P-loop containing nucleoside triphosphate hydrolases"/>
    <property type="match status" value="2"/>
</dbReference>
<evidence type="ECO:0000313" key="6">
    <source>
        <dbReference type="EMBL" id="QKD43779.1"/>
    </source>
</evidence>
<keyword evidence="3 4" id="KW-0067">ATP-binding</keyword>
<gene>
    <name evidence="6" type="ORF">HF896_09230</name>
</gene>
<organism evidence="6 7">
    <name type="scientific">Alicycliphilus denitrificans</name>
    <dbReference type="NCBI Taxonomy" id="179636"/>
    <lineage>
        <taxon>Bacteria</taxon>
        <taxon>Pseudomonadati</taxon>
        <taxon>Pseudomonadota</taxon>
        <taxon>Betaproteobacteria</taxon>
        <taxon>Burkholderiales</taxon>
        <taxon>Comamonadaceae</taxon>
        <taxon>Alicycliphilus</taxon>
    </lineage>
</organism>
<name>A0A858ZTY7_9BURK</name>
<dbReference type="InterPro" id="IPR003960">
    <property type="entry name" value="ATPase_AAA_CS"/>
</dbReference>
<evidence type="ECO:0000256" key="3">
    <source>
        <dbReference type="ARBA" id="ARBA00022840"/>
    </source>
</evidence>
<dbReference type="GO" id="GO:0005524">
    <property type="term" value="F:ATP binding"/>
    <property type="evidence" value="ECO:0007669"/>
    <property type="project" value="UniProtKB-KW"/>
</dbReference>
<dbReference type="EMBL" id="CP051298">
    <property type="protein sequence ID" value="QKD43779.1"/>
    <property type="molecule type" value="Genomic_DNA"/>
</dbReference>
<comment type="similarity">
    <text evidence="1 4">Belongs to the AAA ATPase family.</text>
</comment>